<reference evidence="1 2" key="1">
    <citation type="submission" date="2010-02" db="EMBL/GenBank/DDBJ databases">
        <authorList>
            <person name="Weinstock G."/>
            <person name="Sodergren E."/>
            <person name="Clifton S."/>
            <person name="Fulton L."/>
            <person name="Fulton B."/>
            <person name="Courtney L."/>
            <person name="Fronick C."/>
            <person name="Harrison M."/>
            <person name="Strong C."/>
            <person name="Farmer C."/>
            <person name="Delahaunty K."/>
            <person name="Markovic C."/>
            <person name="Hall O."/>
            <person name="Minx P."/>
            <person name="Tomlinson C."/>
            <person name="Mitreva M."/>
            <person name="Nelson J."/>
            <person name="Hou S."/>
            <person name="Wollam A."/>
            <person name="Pepin K.H."/>
            <person name="Johnson M."/>
            <person name="Bhonagiri V."/>
            <person name="Zhang X."/>
            <person name="Suruliraj S."/>
            <person name="Warren W."/>
            <person name="Chinwalla A."/>
            <person name="Mardis E.R."/>
            <person name="Wilson R.K."/>
        </authorList>
    </citation>
    <scope>NUCLEOTIDE SEQUENCE [LARGE SCALE GENOMIC DNA]</scope>
    <source>
        <strain evidence="1 2">ATCC 29315</strain>
    </source>
</reference>
<name>D4DUH2_NEIEG</name>
<protein>
    <submittedName>
        <fullName evidence="1">Uncharacterized protein</fullName>
    </submittedName>
</protein>
<sequence>MQIRLYPFTVWLENLPKRAILSASVFGRLKRFQTACFYRKNFEYV</sequence>
<evidence type="ECO:0000313" key="2">
    <source>
        <dbReference type="Proteomes" id="UP000005536"/>
    </source>
</evidence>
<dbReference type="EMBL" id="ADBF01000253">
    <property type="protein sequence ID" value="EFE48755.1"/>
    <property type="molecule type" value="Genomic_DNA"/>
</dbReference>
<organism evidence="1 2">
    <name type="scientific">Neisseria elongata subsp. glycolytica ATCC 29315</name>
    <dbReference type="NCBI Taxonomy" id="546263"/>
    <lineage>
        <taxon>Bacteria</taxon>
        <taxon>Pseudomonadati</taxon>
        <taxon>Pseudomonadota</taxon>
        <taxon>Betaproteobacteria</taxon>
        <taxon>Neisseriales</taxon>
        <taxon>Neisseriaceae</taxon>
        <taxon>Neisseria</taxon>
    </lineage>
</organism>
<proteinExistence type="predicted"/>
<dbReference type="AlphaFoldDB" id="D4DUH2"/>
<evidence type="ECO:0000313" key="1">
    <source>
        <dbReference type="EMBL" id="EFE48755.1"/>
    </source>
</evidence>
<dbReference type="Proteomes" id="UP000005536">
    <property type="component" value="Unassembled WGS sequence"/>
</dbReference>
<comment type="caution">
    <text evidence="1">The sequence shown here is derived from an EMBL/GenBank/DDBJ whole genome shotgun (WGS) entry which is preliminary data.</text>
</comment>
<gene>
    <name evidence="1" type="ORF">NEIELOOT_02732</name>
</gene>
<accession>D4DUH2</accession>